<sequence length="422" mass="48813">MNNSKQANSNADTTEIKLALYIQELFEVLYLNLGLQQLIDKAREILGHPMVVHDMGFKVLTASYDAHEIVDFTQDEHGNNYINEDTIQFIRSNNVADKVRKKGSSEYIKKLEPLNGTNLSIIKINDIEIAQFAVYEAGIKFKEIDFKLIDKITQILSVELQKSNAFNMDHSLIPNYVLTDLLDGKIMTQDAVRDKLHYLNWIQEKNLYIIVISNKDRKGLDFKIPAVVQVLKEFIPLENCIIFQSNITAFIPKKLYEKLFIGSKSEFINLLERNELRAGISLNLSEISDCKRYYLQAIEALEIGKKQNIIVSFFKDSALNIISDLIKSKYNYMDFCHPAVIKIIEFDQQNQTDLLLTLKHYLYYRSSPNEASKVLCIHRNTLFYRINKIKDMTGIDLNHVTEISQLYFSIRLLEINGYEINA</sequence>
<dbReference type="PANTHER" id="PTHR33744">
    <property type="entry name" value="CARBOHYDRATE DIACID REGULATOR"/>
    <property type="match status" value="1"/>
</dbReference>
<proteinExistence type="predicted"/>
<dbReference type="AlphaFoldDB" id="A0A109N1X7"/>
<dbReference type="Proteomes" id="UP000064189">
    <property type="component" value="Unassembled WGS sequence"/>
</dbReference>
<dbReference type="RefSeq" id="WP_061140958.1">
    <property type="nucleotide sequence ID" value="NZ_LNNH01000010.1"/>
</dbReference>
<dbReference type="Gene3D" id="1.10.10.2840">
    <property type="entry name" value="PucR C-terminal helix-turn-helix domain"/>
    <property type="match status" value="1"/>
</dbReference>
<dbReference type="InterPro" id="IPR025736">
    <property type="entry name" value="PucR_C-HTH_dom"/>
</dbReference>
<dbReference type="PANTHER" id="PTHR33744:SF1">
    <property type="entry name" value="DNA-BINDING TRANSCRIPTIONAL ACTIVATOR ADER"/>
    <property type="match status" value="1"/>
</dbReference>
<accession>A0A109N1X7</accession>
<comment type="caution">
    <text evidence="2">The sequence shown here is derived from an EMBL/GenBank/DDBJ whole genome shotgun (WGS) entry which is preliminary data.</text>
</comment>
<reference evidence="2 3" key="1">
    <citation type="submission" date="2015-11" db="EMBL/GenBank/DDBJ databases">
        <title>Genome Sequence of Bacillus simplex strain VanAntwerpen2.</title>
        <authorList>
            <person name="Couger M.B."/>
        </authorList>
    </citation>
    <scope>NUCLEOTIDE SEQUENCE [LARGE SCALE GENOMIC DNA]</scope>
    <source>
        <strain evidence="2 3">VanAntwerpen02</strain>
    </source>
</reference>
<dbReference type="InterPro" id="IPR042070">
    <property type="entry name" value="PucR_C-HTH_sf"/>
</dbReference>
<feature type="domain" description="PucR C-terminal helix-turn-helix" evidence="1">
    <location>
        <begin position="354"/>
        <end position="411"/>
    </location>
</feature>
<evidence type="ECO:0000313" key="3">
    <source>
        <dbReference type="Proteomes" id="UP000064189"/>
    </source>
</evidence>
<dbReference type="InterPro" id="IPR051448">
    <property type="entry name" value="CdaR-like_regulators"/>
</dbReference>
<organism evidence="2 3">
    <name type="scientific">Peribacillus simplex</name>
    <dbReference type="NCBI Taxonomy" id="1478"/>
    <lineage>
        <taxon>Bacteria</taxon>
        <taxon>Bacillati</taxon>
        <taxon>Bacillota</taxon>
        <taxon>Bacilli</taxon>
        <taxon>Bacillales</taxon>
        <taxon>Bacillaceae</taxon>
        <taxon>Peribacillus</taxon>
    </lineage>
</organism>
<gene>
    <name evidence="2" type="ORF">AS888_05630</name>
</gene>
<dbReference type="EMBL" id="LNNH01000010">
    <property type="protein sequence ID" value="KWW21958.1"/>
    <property type="molecule type" value="Genomic_DNA"/>
</dbReference>
<dbReference type="Pfam" id="PF13556">
    <property type="entry name" value="HTH_30"/>
    <property type="match status" value="1"/>
</dbReference>
<protein>
    <recommendedName>
        <fullName evidence="1">PucR C-terminal helix-turn-helix domain-containing protein</fullName>
    </recommendedName>
</protein>
<name>A0A109N1X7_9BACI</name>
<evidence type="ECO:0000313" key="2">
    <source>
        <dbReference type="EMBL" id="KWW21958.1"/>
    </source>
</evidence>
<keyword evidence="3" id="KW-1185">Reference proteome</keyword>
<evidence type="ECO:0000259" key="1">
    <source>
        <dbReference type="Pfam" id="PF13556"/>
    </source>
</evidence>